<organism evidence="1 2">
    <name type="scientific">Candidatus Methanofastidiosum methylothiophilum</name>
    <dbReference type="NCBI Taxonomy" id="1705564"/>
    <lineage>
        <taxon>Archaea</taxon>
        <taxon>Methanobacteriati</taxon>
        <taxon>Methanobacteriota</taxon>
        <taxon>Stenosarchaea group</taxon>
        <taxon>Candidatus Methanofastidiosia</taxon>
        <taxon>Candidatus Methanofastidiosales</taxon>
        <taxon>Candidatus Methanofastidiosaceae</taxon>
        <taxon>Candidatus Methanofastidiosum</taxon>
    </lineage>
</organism>
<dbReference type="EMBL" id="LNGD01000044">
    <property type="protein sequence ID" value="KYC52028.1"/>
    <property type="molecule type" value="Genomic_DNA"/>
</dbReference>
<reference evidence="1 2" key="1">
    <citation type="journal article" date="2016" name="ISME J.">
        <title>Chasing the elusive Euryarchaeota class WSA2: genomes reveal a uniquely fastidious methyl-reducing methanogen.</title>
        <authorList>
            <person name="Nobu M.K."/>
            <person name="Narihiro T."/>
            <person name="Kuroda K."/>
            <person name="Mei R."/>
            <person name="Liu W.T."/>
        </authorList>
    </citation>
    <scope>NUCLEOTIDE SEQUENCE [LARGE SCALE GENOMIC DNA]</scope>
    <source>
        <strain evidence="1">U1lsi0528_Bin089</strain>
    </source>
</reference>
<protein>
    <submittedName>
        <fullName evidence="1">Uncharacterized protein</fullName>
    </submittedName>
</protein>
<dbReference type="Proteomes" id="UP000075578">
    <property type="component" value="Unassembled WGS sequence"/>
</dbReference>
<evidence type="ECO:0000313" key="2">
    <source>
        <dbReference type="Proteomes" id="UP000075578"/>
    </source>
</evidence>
<name>A0A150J4G0_9EURY</name>
<evidence type="ECO:0000313" key="1">
    <source>
        <dbReference type="EMBL" id="KYC52028.1"/>
    </source>
</evidence>
<dbReference type="AlphaFoldDB" id="A0A150J4G0"/>
<accession>A0A150J4G0</accession>
<proteinExistence type="predicted"/>
<gene>
    <name evidence="1" type="ORF">AMQ74_00896</name>
</gene>
<comment type="caution">
    <text evidence="1">The sequence shown here is derived from an EMBL/GenBank/DDBJ whole genome shotgun (WGS) entry which is preliminary data.</text>
</comment>
<sequence>MAKKKSKKSPQISKKTLSLVVLVAVIGVAMASLFYVNYLGNHAFDIKGTPNTILYNTDNNQSVKVVSYVQGDPLVIMRNMFTEDEVSNVYLLFKAMPGSVPENSSLVRGVASISEGVGRTKGAIIFAKEITPWHKYMMGIKLIGSPTKPVIYMKTPNLGAKDTKIVILNEGVLIVETNNFENVILLSDFLRTVILGTY</sequence>